<comment type="caution">
    <text evidence="2">The sequence shown here is derived from an EMBL/GenBank/DDBJ whole genome shotgun (WGS) entry which is preliminary data.</text>
</comment>
<dbReference type="Proteomes" id="UP000261278">
    <property type="component" value="Unassembled WGS sequence"/>
</dbReference>
<dbReference type="EMBL" id="QSSN01000013">
    <property type="protein sequence ID" value="RGL85260.1"/>
    <property type="molecule type" value="Genomic_DNA"/>
</dbReference>
<dbReference type="Proteomes" id="UP000266497">
    <property type="component" value="Unassembled WGS sequence"/>
</dbReference>
<evidence type="ECO:0000313" key="2">
    <source>
        <dbReference type="EMBL" id="RGR32270.1"/>
    </source>
</evidence>
<protein>
    <recommendedName>
        <fullName evidence="5">PD(D/E)XK endonuclease domain-containing protein</fullName>
    </recommendedName>
</protein>
<proteinExistence type="predicted"/>
<organism evidence="2 4">
    <name type="scientific">Phocaeicola vulgatus</name>
    <name type="common">Bacteroides vulgatus</name>
    <dbReference type="NCBI Taxonomy" id="821"/>
    <lineage>
        <taxon>Bacteria</taxon>
        <taxon>Pseudomonadati</taxon>
        <taxon>Bacteroidota</taxon>
        <taxon>Bacteroidia</taxon>
        <taxon>Bacteroidales</taxon>
        <taxon>Bacteroidaceae</taxon>
        <taxon>Phocaeicola</taxon>
    </lineage>
</organism>
<name>A0A395UL90_PHOVU</name>
<dbReference type="AlphaFoldDB" id="A0A395UL90"/>
<accession>A0A395UL90</accession>
<gene>
    <name evidence="2" type="ORF">DWY53_20690</name>
    <name evidence="1" type="ORF">DXC44_11990</name>
</gene>
<evidence type="ECO:0000313" key="4">
    <source>
        <dbReference type="Proteomes" id="UP000266497"/>
    </source>
</evidence>
<evidence type="ECO:0000313" key="3">
    <source>
        <dbReference type="Proteomes" id="UP000261278"/>
    </source>
</evidence>
<reference evidence="3 4" key="1">
    <citation type="submission" date="2018-08" db="EMBL/GenBank/DDBJ databases">
        <title>A genome reference for cultivated species of the human gut microbiota.</title>
        <authorList>
            <person name="Zou Y."/>
            <person name="Xue W."/>
            <person name="Luo G."/>
        </authorList>
    </citation>
    <scope>NUCLEOTIDE SEQUENCE [LARGE SCALE GENOMIC DNA]</scope>
    <source>
        <strain evidence="2 4">AF25-30LB</strain>
        <strain evidence="1 3">TF05-18</strain>
    </source>
</reference>
<dbReference type="RefSeq" id="WP_117678196.1">
    <property type="nucleotide sequence ID" value="NZ_JAHYMS010000027.1"/>
</dbReference>
<sequence>MDKFDELELNGRKLLESFLIQVGATNLHPTEDKFAPVDYYFTYNDKKVVAEIKVRDIKYEGYDTHLMEVSKYKSLVKDKKDSQSDTAYYINFFTDGTKVNAYWYSTNTVRNFGTIDYKYCPTTTAADNGNYYKKVIMIPSNKAQRFTLVNGEWSKSINNDYL</sequence>
<dbReference type="EMBL" id="QRUD01000088">
    <property type="protein sequence ID" value="RGR32270.1"/>
    <property type="molecule type" value="Genomic_DNA"/>
</dbReference>
<evidence type="ECO:0008006" key="5">
    <source>
        <dbReference type="Google" id="ProtNLM"/>
    </source>
</evidence>
<evidence type="ECO:0000313" key="1">
    <source>
        <dbReference type="EMBL" id="RGL85260.1"/>
    </source>
</evidence>